<comment type="caution">
    <text evidence="1">The sequence shown here is derived from an EMBL/GenBank/DDBJ whole genome shotgun (WGS) entry which is preliminary data.</text>
</comment>
<reference evidence="1 2" key="1">
    <citation type="submission" date="2018-07" db="EMBL/GenBank/DDBJ databases">
        <title>Draft genome sequence of Ancylomarina sp. M1P.</title>
        <authorList>
            <person name="Yadav S."/>
            <person name="Villanueva L."/>
            <person name="Damste J.S.S."/>
        </authorList>
    </citation>
    <scope>NUCLEOTIDE SEQUENCE [LARGE SCALE GENOMIC DNA]</scope>
    <source>
        <strain evidence="1 2">M1P</strain>
    </source>
</reference>
<organism evidence="1 2">
    <name type="scientific">Ancylomarina euxinus</name>
    <dbReference type="NCBI Taxonomy" id="2283627"/>
    <lineage>
        <taxon>Bacteria</taxon>
        <taxon>Pseudomonadati</taxon>
        <taxon>Bacteroidota</taxon>
        <taxon>Bacteroidia</taxon>
        <taxon>Marinilabiliales</taxon>
        <taxon>Marinifilaceae</taxon>
        <taxon>Ancylomarina</taxon>
    </lineage>
</organism>
<name>A0A425Y1S1_9BACT</name>
<proteinExistence type="predicted"/>
<sequence length="405" mass="44687">MVLILTGVSVKAEEKKVSVKLSGFVAAESYFDTRKTVNSREGAILLYPANELLDSEGNDLNDRSEFFMTTVQSRLRATVSGFEAFGAQGSAVIEGDFVGTSNDKTGLFRLRHAFIKLDWEKDQLIAGKFWHPMFVPSAYPNVLHWGAGLPFGLLNRAPQLRYTRKLNTNTTLSFAALSEMDFKSTGPDGISEKYAQQSSIPEFTAQVKTNLSKGVEAGFTAGYKTIMPLTVNSNGVKTDEKLGSYYFNTWLGMTGKKLKWNLQGIYGQNMYNFVMIGGYGVKNVKANGDYEYTNISTMSLTSDLYTTTGNVRYGFNLGYSKNLGAADDLAKGSNDKFIGLYSRGSNIDYLYQISPRIEFLSGKMKFGGEIIYTGAAYGTTQIDGTVVNTDLVSSTRVLLHVKYTF</sequence>
<evidence type="ECO:0000313" key="1">
    <source>
        <dbReference type="EMBL" id="RRG21894.1"/>
    </source>
</evidence>
<gene>
    <name evidence="1" type="ORF">DWB61_09080</name>
</gene>
<dbReference type="EMBL" id="QQWG01000007">
    <property type="protein sequence ID" value="RRG21894.1"/>
    <property type="molecule type" value="Genomic_DNA"/>
</dbReference>
<keyword evidence="2" id="KW-1185">Reference proteome</keyword>
<dbReference type="SUPFAM" id="SSF56935">
    <property type="entry name" value="Porins"/>
    <property type="match status" value="1"/>
</dbReference>
<protein>
    <recommendedName>
        <fullName evidence="3">Porin</fullName>
    </recommendedName>
</protein>
<accession>A0A425Y1S1</accession>
<dbReference type="AlphaFoldDB" id="A0A425Y1S1"/>
<evidence type="ECO:0008006" key="3">
    <source>
        <dbReference type="Google" id="ProtNLM"/>
    </source>
</evidence>
<dbReference type="Proteomes" id="UP000285794">
    <property type="component" value="Unassembled WGS sequence"/>
</dbReference>
<evidence type="ECO:0000313" key="2">
    <source>
        <dbReference type="Proteomes" id="UP000285794"/>
    </source>
</evidence>